<feature type="non-terminal residue" evidence="1">
    <location>
        <position position="1"/>
    </location>
</feature>
<dbReference type="EMBL" id="BARU01019369">
    <property type="protein sequence ID" value="GAH51874.1"/>
    <property type="molecule type" value="Genomic_DNA"/>
</dbReference>
<comment type="caution">
    <text evidence="1">The sequence shown here is derived from an EMBL/GenBank/DDBJ whole genome shotgun (WGS) entry which is preliminary data.</text>
</comment>
<accession>X1HDE8</accession>
<evidence type="ECO:0000313" key="1">
    <source>
        <dbReference type="EMBL" id="GAH51874.1"/>
    </source>
</evidence>
<gene>
    <name evidence="1" type="ORF">S03H2_31895</name>
</gene>
<protein>
    <submittedName>
        <fullName evidence="1">Uncharacterized protein</fullName>
    </submittedName>
</protein>
<proteinExistence type="predicted"/>
<sequence length="99" mass="11640">DGQIYSIEHYDTINISDVGVHLVTENGTIFIPDQFVIYKIRLDQRGFPWCDPSPYISNTSGTYHVSFRYCRDGPITEPGHYRFYYLDIDVMEITHWEEA</sequence>
<dbReference type="AlphaFoldDB" id="X1HDE8"/>
<organism evidence="1">
    <name type="scientific">marine sediment metagenome</name>
    <dbReference type="NCBI Taxonomy" id="412755"/>
    <lineage>
        <taxon>unclassified sequences</taxon>
        <taxon>metagenomes</taxon>
        <taxon>ecological metagenomes</taxon>
    </lineage>
</organism>
<reference evidence="1" key="1">
    <citation type="journal article" date="2014" name="Front. Microbiol.">
        <title>High frequency of phylogenetically diverse reductive dehalogenase-homologous genes in deep subseafloor sedimentary metagenomes.</title>
        <authorList>
            <person name="Kawai M."/>
            <person name="Futagami T."/>
            <person name="Toyoda A."/>
            <person name="Takaki Y."/>
            <person name="Nishi S."/>
            <person name="Hori S."/>
            <person name="Arai W."/>
            <person name="Tsubouchi T."/>
            <person name="Morono Y."/>
            <person name="Uchiyama I."/>
            <person name="Ito T."/>
            <person name="Fujiyama A."/>
            <person name="Inagaki F."/>
            <person name="Takami H."/>
        </authorList>
    </citation>
    <scope>NUCLEOTIDE SEQUENCE</scope>
    <source>
        <strain evidence="1">Expedition CK06-06</strain>
    </source>
</reference>
<name>X1HDE8_9ZZZZ</name>